<dbReference type="PANTHER" id="PTHR11567">
    <property type="entry name" value="ACID PHOSPHATASE-RELATED"/>
    <property type="match status" value="1"/>
</dbReference>
<dbReference type="InterPro" id="IPR000560">
    <property type="entry name" value="His_Pase_clade-2"/>
</dbReference>
<dbReference type="InterPro" id="IPR029033">
    <property type="entry name" value="His_PPase_superfam"/>
</dbReference>
<keyword evidence="5" id="KW-1185">Reference proteome</keyword>
<keyword evidence="2" id="KW-0812">Transmembrane</keyword>
<dbReference type="SUPFAM" id="SSF53254">
    <property type="entry name" value="Phosphoglycerate mutase-like"/>
    <property type="match status" value="1"/>
</dbReference>
<protein>
    <recommendedName>
        <fullName evidence="6">Acid phosphatase</fullName>
    </recommendedName>
</protein>
<dbReference type="Pfam" id="PF00328">
    <property type="entry name" value="His_Phos_2"/>
    <property type="match status" value="1"/>
</dbReference>
<comment type="caution">
    <text evidence="4">The sequence shown here is derived from an EMBL/GenBank/DDBJ whole genome shotgun (WGS) entry which is preliminary data.</text>
</comment>
<proteinExistence type="inferred from homology"/>
<keyword evidence="3" id="KW-0732">Signal</keyword>
<sequence length="480" mass="51154">MHSISSSLLLALTALPLGQLVSAEKVLGVYLFVRHGDRTSKSTPPTSLTDLGYREVYMAGSYYHDRYISANSSLQIQGINDEIVSTSQVAASAPDDDVLMNSATGFLQGLYPPVGSTAKQTLRNGTTVEAPLNGYQLIPVAEVSTGSNSENSAWLQSASDCQKAEISSNNYFSTPQYNSLLDSTKNFYQGLSPMLNRTFTESQMTYKNAYTIFDYLNVASIHNSSSDFPSADLLTSEVFQQLQVLANIHEYNLAYNASDPVRAISGAVLAGQVVQALNKTITSSGKAPLNIQFGAYGSFQSYFGLAQLPAASVDFTGIPDYASSMSWELVTNSTETFPSASDIKVRFLFHNGTVTAGSEPTAYPLFGQSNTLLSWSDFVDGMNKFAVSSQEQWCQACGNTDSTCASVSSGNSSSTSSTTSSNHHGMSLAVAGVIGAMVTLGVILGLEALFFLLGGFRLAKKRAAAPVAVSPPVEEKKTSV</sequence>
<dbReference type="PANTHER" id="PTHR11567:SF142">
    <property type="entry name" value="PHOSPHOGLYCERATE MUTASE-LIKE PROTEIN"/>
    <property type="match status" value="1"/>
</dbReference>
<evidence type="ECO:0000313" key="4">
    <source>
        <dbReference type="EMBL" id="KAL1866165.1"/>
    </source>
</evidence>
<evidence type="ECO:0000256" key="2">
    <source>
        <dbReference type="SAM" id="Phobius"/>
    </source>
</evidence>
<dbReference type="Proteomes" id="UP001583193">
    <property type="component" value="Unassembled WGS sequence"/>
</dbReference>
<organism evidence="4 5">
    <name type="scientific">Paecilomyces lecythidis</name>
    <dbReference type="NCBI Taxonomy" id="3004212"/>
    <lineage>
        <taxon>Eukaryota</taxon>
        <taxon>Fungi</taxon>
        <taxon>Dikarya</taxon>
        <taxon>Ascomycota</taxon>
        <taxon>Pezizomycotina</taxon>
        <taxon>Eurotiomycetes</taxon>
        <taxon>Eurotiomycetidae</taxon>
        <taxon>Eurotiales</taxon>
        <taxon>Thermoascaceae</taxon>
        <taxon>Paecilomyces</taxon>
    </lineage>
</organism>
<evidence type="ECO:0000256" key="1">
    <source>
        <dbReference type="ARBA" id="ARBA00005375"/>
    </source>
</evidence>
<feature type="chain" id="PRO_5045283509" description="Acid phosphatase" evidence="3">
    <location>
        <begin position="24"/>
        <end position="480"/>
    </location>
</feature>
<name>A0ABR3WRG5_9EURO</name>
<feature type="transmembrane region" description="Helical" evidence="2">
    <location>
        <begin position="426"/>
        <end position="453"/>
    </location>
</feature>
<feature type="signal peptide" evidence="3">
    <location>
        <begin position="1"/>
        <end position="23"/>
    </location>
</feature>
<dbReference type="Gene3D" id="3.40.50.1240">
    <property type="entry name" value="Phosphoglycerate mutase-like"/>
    <property type="match status" value="1"/>
</dbReference>
<comment type="similarity">
    <text evidence="1">Belongs to the histidine acid phosphatase family.</text>
</comment>
<evidence type="ECO:0000256" key="3">
    <source>
        <dbReference type="SAM" id="SignalP"/>
    </source>
</evidence>
<gene>
    <name evidence="4" type="ORF">Plec18167_009164</name>
</gene>
<keyword evidence="2" id="KW-1133">Transmembrane helix</keyword>
<evidence type="ECO:0008006" key="6">
    <source>
        <dbReference type="Google" id="ProtNLM"/>
    </source>
</evidence>
<accession>A0ABR3WRG5</accession>
<evidence type="ECO:0000313" key="5">
    <source>
        <dbReference type="Proteomes" id="UP001583193"/>
    </source>
</evidence>
<keyword evidence="2" id="KW-0472">Membrane</keyword>
<reference evidence="4 5" key="1">
    <citation type="journal article" date="2024" name="IMA Fungus">
        <title>IMA Genome - F19 : A genome assembly and annotation guide to empower mycologists, including annotated draft genome sequences of Ceratocystis pirilliformis, Diaporthe australafricana, Fusarium ophioides, Paecilomyces lecythidis, and Sporothrix stenoceras.</title>
        <authorList>
            <person name="Aylward J."/>
            <person name="Wilson A.M."/>
            <person name="Visagie C.M."/>
            <person name="Spraker J."/>
            <person name="Barnes I."/>
            <person name="Buitendag C."/>
            <person name="Ceriani C."/>
            <person name="Del Mar Angel L."/>
            <person name="du Plessis D."/>
            <person name="Fuchs T."/>
            <person name="Gasser K."/>
            <person name="Kramer D."/>
            <person name="Li W."/>
            <person name="Munsamy K."/>
            <person name="Piso A."/>
            <person name="Price J.L."/>
            <person name="Sonnekus B."/>
            <person name="Thomas C."/>
            <person name="van der Nest A."/>
            <person name="van Dijk A."/>
            <person name="van Heerden A."/>
            <person name="van Vuuren N."/>
            <person name="Yilmaz N."/>
            <person name="Duong T.A."/>
            <person name="van der Merwe N.A."/>
            <person name="Wingfield M.J."/>
            <person name="Wingfield B.D."/>
        </authorList>
    </citation>
    <scope>NUCLEOTIDE SEQUENCE [LARGE SCALE GENOMIC DNA]</scope>
    <source>
        <strain evidence="4 5">CMW 18167</strain>
    </source>
</reference>
<dbReference type="InterPro" id="IPR050645">
    <property type="entry name" value="Histidine_acid_phosphatase"/>
</dbReference>
<dbReference type="EMBL" id="JAVDPF010000053">
    <property type="protein sequence ID" value="KAL1866165.1"/>
    <property type="molecule type" value="Genomic_DNA"/>
</dbReference>